<sequence>MLSAGWAAEPASDWVAPENDCATGFLTVEIRDGDLLLCYGLPHSNRGRRE</sequence>
<gene>
    <name evidence="1" type="ORF">RMCN_4115</name>
</gene>
<evidence type="ECO:0000313" key="1">
    <source>
        <dbReference type="EMBL" id="GAT10982.1"/>
    </source>
</evidence>
<organism evidence="1 2">
    <name type="scientific">Mycolicibacterium novocastrense</name>
    <name type="common">Mycobacterium novocastrense</name>
    <dbReference type="NCBI Taxonomy" id="59813"/>
    <lineage>
        <taxon>Bacteria</taxon>
        <taxon>Bacillati</taxon>
        <taxon>Actinomycetota</taxon>
        <taxon>Actinomycetes</taxon>
        <taxon>Mycobacteriales</taxon>
        <taxon>Mycobacteriaceae</taxon>
        <taxon>Mycolicibacterium</taxon>
    </lineage>
</organism>
<comment type="caution">
    <text evidence="1">The sequence shown here is derived from an EMBL/GenBank/DDBJ whole genome shotgun (WGS) entry which is preliminary data.</text>
</comment>
<name>A0ABQ0KN19_MYCNV</name>
<dbReference type="EMBL" id="BCTA01000052">
    <property type="protein sequence ID" value="GAT10982.1"/>
    <property type="molecule type" value="Genomic_DNA"/>
</dbReference>
<evidence type="ECO:0000313" key="2">
    <source>
        <dbReference type="Proteomes" id="UP000069773"/>
    </source>
</evidence>
<proteinExistence type="predicted"/>
<keyword evidence="2" id="KW-1185">Reference proteome</keyword>
<dbReference type="Proteomes" id="UP000069773">
    <property type="component" value="Unassembled WGS sequence"/>
</dbReference>
<accession>A0ABQ0KN19</accession>
<protein>
    <submittedName>
        <fullName evidence="1">Endoglucanase</fullName>
    </submittedName>
</protein>
<reference evidence="1 2" key="1">
    <citation type="journal article" date="2016" name="Genome Announc.">
        <title>Draft Genome Sequences of Five Rapidly Growing Mycobacterium Species, M. thermoresistibile, M. fortuitum subsp. acetamidolyticum, M. canariasense, M. brisbanense, and M. novocastrense.</title>
        <authorList>
            <person name="Katahira K."/>
            <person name="Ogura Y."/>
            <person name="Gotoh Y."/>
            <person name="Hayashi T."/>
        </authorList>
    </citation>
    <scope>NUCLEOTIDE SEQUENCE [LARGE SCALE GENOMIC DNA]</scope>
    <source>
        <strain evidence="1 2">JCM18114</strain>
    </source>
</reference>